<evidence type="ECO:0000256" key="3">
    <source>
        <dbReference type="ARBA" id="ARBA00022630"/>
    </source>
</evidence>
<dbReference type="PANTHER" id="PTHR11530:SF11">
    <property type="entry name" value="D-ASPARTATE OXIDASE"/>
    <property type="match status" value="1"/>
</dbReference>
<reference evidence="8 9" key="1">
    <citation type="submission" date="2018-08" db="EMBL/GenBank/DDBJ databases">
        <title>Draft genome of the lignicolous fungus Coniochaeta pulveracea.</title>
        <authorList>
            <person name="Borstlap C.J."/>
            <person name="De Witt R.N."/>
            <person name="Botha A."/>
            <person name="Volschenk H."/>
        </authorList>
    </citation>
    <scope>NUCLEOTIDE SEQUENCE [LARGE SCALE GENOMIC DNA]</scope>
    <source>
        <strain evidence="8 9">CAB683</strain>
    </source>
</reference>
<dbReference type="InterPro" id="IPR023209">
    <property type="entry name" value="DAO"/>
</dbReference>
<evidence type="ECO:0000259" key="7">
    <source>
        <dbReference type="Pfam" id="PF01266"/>
    </source>
</evidence>
<feature type="domain" description="FAD dependent oxidoreductase" evidence="7">
    <location>
        <begin position="12"/>
        <end position="328"/>
    </location>
</feature>
<comment type="similarity">
    <text evidence="2">Belongs to the DAMOX/DASOX family.</text>
</comment>
<dbReference type="AlphaFoldDB" id="A0A420YBN5"/>
<comment type="cofactor">
    <cofactor evidence="1 6">
        <name>FAD</name>
        <dbReference type="ChEBI" id="CHEBI:57692"/>
    </cofactor>
</comment>
<dbReference type="Gene3D" id="3.40.50.720">
    <property type="entry name" value="NAD(P)-binding Rossmann-like Domain"/>
    <property type="match status" value="1"/>
</dbReference>
<dbReference type="PROSITE" id="PS00677">
    <property type="entry name" value="DAO"/>
    <property type="match status" value="1"/>
</dbReference>
<dbReference type="STRING" id="177199.A0A420YBN5"/>
<dbReference type="GO" id="GO:0005737">
    <property type="term" value="C:cytoplasm"/>
    <property type="evidence" value="ECO:0007669"/>
    <property type="project" value="TreeGrafter"/>
</dbReference>
<keyword evidence="5" id="KW-0560">Oxidoreductase</keyword>
<dbReference type="EMBL" id="QVQW01000022">
    <property type="protein sequence ID" value="RKU45274.1"/>
    <property type="molecule type" value="Genomic_DNA"/>
</dbReference>
<dbReference type="SUPFAM" id="SSF54373">
    <property type="entry name" value="FAD-linked reductases, C-terminal domain"/>
    <property type="match status" value="1"/>
</dbReference>
<dbReference type="GO" id="GO:0071949">
    <property type="term" value="F:FAD binding"/>
    <property type="evidence" value="ECO:0007669"/>
    <property type="project" value="InterPro"/>
</dbReference>
<dbReference type="OrthoDB" id="2015447at2759"/>
<dbReference type="PIRSF" id="PIRSF000189">
    <property type="entry name" value="D-aa_oxidase"/>
    <property type="match status" value="1"/>
</dbReference>
<feature type="binding site" evidence="6">
    <location>
        <position position="162"/>
    </location>
    <ligand>
        <name>FAD</name>
        <dbReference type="ChEBI" id="CHEBI:57692"/>
    </ligand>
</feature>
<comment type="caution">
    <text evidence="8">The sequence shown here is derived from an EMBL/GenBank/DDBJ whole genome shotgun (WGS) entry which is preliminary data.</text>
</comment>
<sequence length="337" mass="36868">MASRDAPLWIGVVGAGVVGLTSALCLVEAGHHVTVVADHMPGDFTSEWASPWAGALLAPHLEGDKDLQRDSLRHWHTLLAKHPESGVREVEITEFDDDQSEESPIWFTSIYPQLRRLPPAELAPGATLGFTYRGLVVDPNVFLPWIFTTLQHKGVSFIRRHVSSLEELKQITRADILVNASGLGARVLAADEKVHPVRGQTMFISCRDEDSTHHKQAVIYHGSHYTYAIPRKPSGGIILGGVSQASNTNTAVDFSLRPDMLRRVNEVTGNSFDWVDLDKDVVRDIVGFRPGRTGGPRVERVGKVVHAYGVGGLGYLFAFGVAAKVTELVRATTKAML</sequence>
<dbReference type="InterPro" id="IPR006181">
    <property type="entry name" value="D-amino_acid_oxidase_CS"/>
</dbReference>
<evidence type="ECO:0000256" key="5">
    <source>
        <dbReference type="ARBA" id="ARBA00023002"/>
    </source>
</evidence>
<accession>A0A420YBN5</accession>
<evidence type="ECO:0000256" key="1">
    <source>
        <dbReference type="ARBA" id="ARBA00001974"/>
    </source>
</evidence>
<evidence type="ECO:0000313" key="9">
    <source>
        <dbReference type="Proteomes" id="UP000275385"/>
    </source>
</evidence>
<dbReference type="Pfam" id="PF01266">
    <property type="entry name" value="DAO"/>
    <property type="match status" value="1"/>
</dbReference>
<evidence type="ECO:0000256" key="6">
    <source>
        <dbReference type="PIRSR" id="PIRSR000189-1"/>
    </source>
</evidence>
<evidence type="ECO:0000256" key="2">
    <source>
        <dbReference type="ARBA" id="ARBA00006730"/>
    </source>
</evidence>
<organism evidence="8 9">
    <name type="scientific">Coniochaeta pulveracea</name>
    <dbReference type="NCBI Taxonomy" id="177199"/>
    <lineage>
        <taxon>Eukaryota</taxon>
        <taxon>Fungi</taxon>
        <taxon>Dikarya</taxon>
        <taxon>Ascomycota</taxon>
        <taxon>Pezizomycotina</taxon>
        <taxon>Sordariomycetes</taxon>
        <taxon>Sordariomycetidae</taxon>
        <taxon>Coniochaetales</taxon>
        <taxon>Coniochaetaceae</taxon>
        <taxon>Coniochaeta</taxon>
    </lineage>
</organism>
<feature type="binding site" evidence="6">
    <location>
        <position position="312"/>
    </location>
    <ligand>
        <name>D-dopa</name>
        <dbReference type="ChEBI" id="CHEBI:149689"/>
    </ligand>
</feature>
<feature type="binding site" evidence="6">
    <location>
        <position position="289"/>
    </location>
    <ligand>
        <name>D-dopa</name>
        <dbReference type="ChEBI" id="CHEBI:149689"/>
    </ligand>
</feature>
<evidence type="ECO:0000313" key="8">
    <source>
        <dbReference type="EMBL" id="RKU45274.1"/>
    </source>
</evidence>
<keyword evidence="4 6" id="KW-0274">FAD</keyword>
<keyword evidence="3" id="KW-0285">Flavoprotein</keyword>
<dbReference type="GO" id="GO:0019478">
    <property type="term" value="P:D-amino acid catabolic process"/>
    <property type="evidence" value="ECO:0007669"/>
    <property type="project" value="TreeGrafter"/>
</dbReference>
<dbReference type="SUPFAM" id="SSF51971">
    <property type="entry name" value="Nucleotide-binding domain"/>
    <property type="match status" value="1"/>
</dbReference>
<keyword evidence="9" id="KW-1185">Reference proteome</keyword>
<dbReference type="InterPro" id="IPR006076">
    <property type="entry name" value="FAD-dep_OxRdtase"/>
</dbReference>
<protein>
    <recommendedName>
        <fullName evidence="7">FAD dependent oxidoreductase domain-containing protein</fullName>
    </recommendedName>
</protein>
<evidence type="ECO:0000256" key="4">
    <source>
        <dbReference type="ARBA" id="ARBA00022827"/>
    </source>
</evidence>
<dbReference type="PANTHER" id="PTHR11530">
    <property type="entry name" value="D-AMINO ACID OXIDASE"/>
    <property type="match status" value="1"/>
</dbReference>
<proteinExistence type="inferred from homology"/>
<name>A0A420YBN5_9PEZI</name>
<dbReference type="Gene3D" id="3.30.9.10">
    <property type="entry name" value="D-Amino Acid Oxidase, subunit A, domain 2"/>
    <property type="match status" value="1"/>
</dbReference>
<dbReference type="GO" id="GO:0003884">
    <property type="term" value="F:D-amino-acid oxidase activity"/>
    <property type="evidence" value="ECO:0007669"/>
    <property type="project" value="InterPro"/>
</dbReference>
<gene>
    <name evidence="8" type="ORF">DL546_005651</name>
</gene>
<dbReference type="Proteomes" id="UP000275385">
    <property type="component" value="Unassembled WGS sequence"/>
</dbReference>